<dbReference type="SUPFAM" id="SSF51735">
    <property type="entry name" value="NAD(P)-binding Rossmann-fold domains"/>
    <property type="match status" value="1"/>
</dbReference>
<dbReference type="PANTHER" id="PTHR44013">
    <property type="entry name" value="ZINC-TYPE ALCOHOL DEHYDROGENASE-LIKE PROTEIN C16A3.02C"/>
    <property type="match status" value="1"/>
</dbReference>
<dbReference type="Pfam" id="PF13602">
    <property type="entry name" value="ADH_zinc_N_2"/>
    <property type="match status" value="1"/>
</dbReference>
<dbReference type="RefSeq" id="WP_130981333.1">
    <property type="nucleotide sequence ID" value="NZ_SISG01000001.1"/>
</dbReference>
<reference evidence="3" key="1">
    <citation type="submission" date="2019-02" db="EMBL/GenBank/DDBJ databases">
        <title>Glaciihabitans arcticus sp. nov., a psychrotolerant bacterium isolated from polar soil.</title>
        <authorList>
            <person name="Dahal R.H."/>
        </authorList>
    </citation>
    <scope>NUCLEOTIDE SEQUENCE [LARGE SCALE GENOMIC DNA]</scope>
    <source>
        <strain evidence="3">RP-3-7</strain>
    </source>
</reference>
<evidence type="ECO:0000259" key="1">
    <source>
        <dbReference type="SMART" id="SM00829"/>
    </source>
</evidence>
<dbReference type="Pfam" id="PF08240">
    <property type="entry name" value="ADH_N"/>
    <property type="match status" value="1"/>
</dbReference>
<dbReference type="InterPro" id="IPR002364">
    <property type="entry name" value="Quin_OxRdtase/zeta-crystal_CS"/>
</dbReference>
<dbReference type="InterPro" id="IPR013154">
    <property type="entry name" value="ADH-like_N"/>
</dbReference>
<dbReference type="Proteomes" id="UP000294194">
    <property type="component" value="Unassembled WGS sequence"/>
</dbReference>
<proteinExistence type="predicted"/>
<dbReference type="InterPro" id="IPR020843">
    <property type="entry name" value="ER"/>
</dbReference>
<gene>
    <name evidence="2" type="ORF">EYE40_07325</name>
</gene>
<dbReference type="SMART" id="SM00829">
    <property type="entry name" value="PKS_ER"/>
    <property type="match status" value="1"/>
</dbReference>
<accession>A0A4Q9GQR8</accession>
<protein>
    <submittedName>
        <fullName evidence="2">NAD(P)-dependent alcohol dehydrogenase</fullName>
    </submittedName>
</protein>
<comment type="caution">
    <text evidence="2">The sequence shown here is derived from an EMBL/GenBank/DDBJ whole genome shotgun (WGS) entry which is preliminary data.</text>
</comment>
<dbReference type="SUPFAM" id="SSF50129">
    <property type="entry name" value="GroES-like"/>
    <property type="match status" value="1"/>
</dbReference>
<dbReference type="PANTHER" id="PTHR44013:SF1">
    <property type="entry name" value="ZINC-TYPE ALCOHOL DEHYDROGENASE-LIKE PROTEIN C16A3.02C"/>
    <property type="match status" value="1"/>
</dbReference>
<dbReference type="InterPro" id="IPR011032">
    <property type="entry name" value="GroES-like_sf"/>
</dbReference>
<dbReference type="InterPro" id="IPR052733">
    <property type="entry name" value="Chloroplast_QOR"/>
</dbReference>
<evidence type="ECO:0000313" key="2">
    <source>
        <dbReference type="EMBL" id="TBN57222.1"/>
    </source>
</evidence>
<dbReference type="Gene3D" id="3.40.50.720">
    <property type="entry name" value="NAD(P)-binding Rossmann-like Domain"/>
    <property type="match status" value="1"/>
</dbReference>
<dbReference type="GO" id="GO:0008270">
    <property type="term" value="F:zinc ion binding"/>
    <property type="evidence" value="ECO:0007669"/>
    <property type="project" value="InterPro"/>
</dbReference>
<name>A0A4Q9GQR8_9MICO</name>
<evidence type="ECO:0000313" key="3">
    <source>
        <dbReference type="Proteomes" id="UP000294194"/>
    </source>
</evidence>
<sequence>MKAITYDTYGGPEVLVVDDVPTPEPADHQVLIRVRAAALNPYDWHFYRGDPYLARMGGQGLRRPKQKNIIGADVAGDVISVGSAVTTLKPGDAVFGGIGRGACAEFAATSHKNLVLKPASVSYEDAAASPMGALTALYGLRQYGSLSGKTVLVNGASGGVGHFAVQIARALGASRVVAVCSGVNADWVRDLGADDVIDYTARDFTRMGERFDVIFDTVGTQPLRALRRALVPGGTFITVGAIGGGKLLGPATFMFGSLIAGAFVREKVAVLMDWTATPDDYVLLAGWLADGTVRSHVDLTYRLEETADAARHLETGHVRGKVVVTQKQS</sequence>
<dbReference type="AlphaFoldDB" id="A0A4Q9GQR8"/>
<feature type="domain" description="Enoyl reductase (ER)" evidence="1">
    <location>
        <begin position="10"/>
        <end position="324"/>
    </location>
</feature>
<dbReference type="PROSITE" id="PS01162">
    <property type="entry name" value="QOR_ZETA_CRYSTAL"/>
    <property type="match status" value="1"/>
</dbReference>
<dbReference type="CDD" id="cd08267">
    <property type="entry name" value="MDR1"/>
    <property type="match status" value="1"/>
</dbReference>
<organism evidence="2 3">
    <name type="scientific">Glaciihabitans arcticus</name>
    <dbReference type="NCBI Taxonomy" id="2668039"/>
    <lineage>
        <taxon>Bacteria</taxon>
        <taxon>Bacillati</taxon>
        <taxon>Actinomycetota</taxon>
        <taxon>Actinomycetes</taxon>
        <taxon>Micrococcales</taxon>
        <taxon>Microbacteriaceae</taxon>
        <taxon>Glaciihabitans</taxon>
    </lineage>
</organism>
<keyword evidence="3" id="KW-1185">Reference proteome</keyword>
<dbReference type="InterPro" id="IPR036291">
    <property type="entry name" value="NAD(P)-bd_dom_sf"/>
</dbReference>
<dbReference type="Gene3D" id="3.90.180.10">
    <property type="entry name" value="Medium-chain alcohol dehydrogenases, catalytic domain"/>
    <property type="match status" value="1"/>
</dbReference>
<dbReference type="GO" id="GO:0016491">
    <property type="term" value="F:oxidoreductase activity"/>
    <property type="evidence" value="ECO:0007669"/>
    <property type="project" value="InterPro"/>
</dbReference>
<dbReference type="EMBL" id="SISG01000001">
    <property type="protein sequence ID" value="TBN57222.1"/>
    <property type="molecule type" value="Genomic_DNA"/>
</dbReference>